<dbReference type="KEGG" id="mhf:MHF_1004"/>
<evidence type="ECO:0000313" key="1">
    <source>
        <dbReference type="EMBL" id="AEG73258.1"/>
    </source>
</evidence>
<dbReference type="HOGENOM" id="CLU_098620_4_1_14"/>
<proteinExistence type="predicted"/>
<organism evidence="1 2">
    <name type="scientific">Mycoplasma haemofelis (strain Ohio2)</name>
    <dbReference type="NCBI Taxonomy" id="859194"/>
    <lineage>
        <taxon>Bacteria</taxon>
        <taxon>Bacillati</taxon>
        <taxon>Mycoplasmatota</taxon>
        <taxon>Mollicutes</taxon>
        <taxon>Mycoplasmataceae</taxon>
        <taxon>Mycoplasma</taxon>
    </lineage>
</organism>
<reference key="2">
    <citation type="submission" date="2011-05" db="EMBL/GenBank/DDBJ databases">
        <title>The Genome of Mycoplasma haemofelis Strain Ohio2, a pathogenic hemoplasma of the cat.</title>
        <authorList>
            <person name="Santos A.P."/>
            <person name="Guimaraes A.M.S."/>
            <person name="SanMiguel P.J."/>
            <person name="Martin S.W."/>
            <person name="Messick J.B."/>
        </authorList>
    </citation>
    <scope>NUCLEOTIDE SEQUENCE</scope>
    <source>
        <strain>Ohio2</strain>
    </source>
</reference>
<gene>
    <name evidence="1" type="ordered locus">MHF_1004</name>
</gene>
<reference evidence="1 2" key="1">
    <citation type="journal article" date="2011" name="J. Bacteriol.">
        <title>Complete genome sequences of two hemotropic Mycoplasmas, Mycoplasma haemofelis strain Ohio2 and Mycoplasma suis strain Illinois.</title>
        <authorList>
            <person name="Messick J.B."/>
            <person name="Santos A.P."/>
            <person name="Guimaraes A.M."/>
        </authorList>
    </citation>
    <scope>NUCLEOTIDE SEQUENCE [LARGE SCALE GENOMIC DNA]</scope>
    <source>
        <strain evidence="1 2">Ohio2</strain>
    </source>
</reference>
<sequence length="208" mass="23300">MSKYLVMGVAATAGVAGLSTSLSWSEEDSVATRIKSSILSKEHLKLVESGGSDYWVKFKELYKNFKGEKLVGVSESALPQWCEDILKSKVSSREHKEIDFASKWCVVDTRSLKEVVKSSGKNLISDLKSTEQAEAYKKAWDYYKENKDTKKLVIVDSKFTTPEKSSNTEGGPALQVWCTDKGSKLMYEYGGEDQTLEKYTTWCVKQSA</sequence>
<accession>F6FJ60</accession>
<dbReference type="BioCyc" id="MHAE859194:G1GR7-1000-MONOMER"/>
<evidence type="ECO:0000313" key="2">
    <source>
        <dbReference type="Proteomes" id="UP000007952"/>
    </source>
</evidence>
<dbReference type="STRING" id="859194.MHF_1004"/>
<dbReference type="Proteomes" id="UP000007952">
    <property type="component" value="Chromosome"/>
</dbReference>
<dbReference type="AlphaFoldDB" id="F6FJ60"/>
<name>F6FJ60_MYCHI</name>
<dbReference type="EMBL" id="CP002808">
    <property type="protein sequence ID" value="AEG73258.1"/>
    <property type="molecule type" value="Genomic_DNA"/>
</dbReference>
<protein>
    <submittedName>
        <fullName evidence="1">Uncharacterized protein</fullName>
    </submittedName>
</protein>